<reference evidence="4" key="1">
    <citation type="submission" date="2017-08" db="EMBL/GenBank/DDBJ databases">
        <title>A dynamic microbial community with high functional redundancy inhabits the cold, oxic subseafloor aquifer.</title>
        <authorList>
            <person name="Tully B.J."/>
            <person name="Wheat C.G."/>
            <person name="Glazer B.T."/>
            <person name="Huber J.A."/>
        </authorList>
    </citation>
    <scope>NUCLEOTIDE SEQUENCE [LARGE SCALE GENOMIC DNA]</scope>
</reference>
<comment type="caution">
    <text evidence="3">The sequence shown here is derived from an EMBL/GenBank/DDBJ whole genome shotgun (WGS) entry which is preliminary data.</text>
</comment>
<feature type="transmembrane region" description="Helical" evidence="2">
    <location>
        <begin position="62"/>
        <end position="93"/>
    </location>
</feature>
<evidence type="ECO:0000256" key="2">
    <source>
        <dbReference type="SAM" id="Phobius"/>
    </source>
</evidence>
<evidence type="ECO:0000256" key="1">
    <source>
        <dbReference type="SAM" id="MobiDB-lite"/>
    </source>
</evidence>
<dbReference type="Proteomes" id="UP000218775">
    <property type="component" value="Unassembled WGS sequence"/>
</dbReference>
<accession>A0A2A4X6W0</accession>
<dbReference type="EMBL" id="NVUK01000007">
    <property type="protein sequence ID" value="PCI78246.1"/>
    <property type="molecule type" value="Genomic_DNA"/>
</dbReference>
<name>A0A2A4X6W0_UNCAE</name>
<dbReference type="AlphaFoldDB" id="A0A2A4X6W0"/>
<protein>
    <submittedName>
        <fullName evidence="3">Uncharacterized protein</fullName>
    </submittedName>
</protein>
<feature type="transmembrane region" description="Helical" evidence="2">
    <location>
        <begin position="12"/>
        <end position="33"/>
    </location>
</feature>
<gene>
    <name evidence="3" type="ORF">COB21_01045</name>
</gene>
<keyword evidence="2" id="KW-0472">Membrane</keyword>
<keyword evidence="2" id="KW-0812">Transmembrane</keyword>
<sequence length="125" mass="14260">MSKGICSRKRASKIYIALLLVGIAILLITNSWWPTILLVVGTALGVKQALVGKRKDATLTFIVFYGFFFVQFIHLAWQILVPSIMIITAFYIVAKEWIEDRRLPTEKETDEEIQKQLEENSESGK</sequence>
<evidence type="ECO:0000313" key="3">
    <source>
        <dbReference type="EMBL" id="PCI78246.1"/>
    </source>
</evidence>
<organism evidence="3 4">
    <name type="scientific">Aerophobetes bacterium</name>
    <dbReference type="NCBI Taxonomy" id="2030807"/>
    <lineage>
        <taxon>Bacteria</taxon>
        <taxon>Candidatus Aerophobota</taxon>
    </lineage>
</organism>
<proteinExistence type="predicted"/>
<evidence type="ECO:0000313" key="4">
    <source>
        <dbReference type="Proteomes" id="UP000218775"/>
    </source>
</evidence>
<keyword evidence="2" id="KW-1133">Transmembrane helix</keyword>
<feature type="region of interest" description="Disordered" evidence="1">
    <location>
        <begin position="104"/>
        <end position="125"/>
    </location>
</feature>